<evidence type="ECO:0000313" key="2">
    <source>
        <dbReference type="Proteomes" id="UP000186922"/>
    </source>
</evidence>
<evidence type="ECO:0000313" key="1">
    <source>
        <dbReference type="EMBL" id="GAU89413.1"/>
    </source>
</evidence>
<keyword evidence="2" id="KW-1185">Reference proteome</keyword>
<dbReference type="Proteomes" id="UP000186922">
    <property type="component" value="Unassembled WGS sequence"/>
</dbReference>
<dbReference type="AlphaFoldDB" id="A0A1D1USS5"/>
<comment type="caution">
    <text evidence="1">The sequence shown here is derived from an EMBL/GenBank/DDBJ whole genome shotgun (WGS) entry which is preliminary data.</text>
</comment>
<dbReference type="EMBL" id="BDGG01000001">
    <property type="protein sequence ID" value="GAU89413.1"/>
    <property type="molecule type" value="Genomic_DNA"/>
</dbReference>
<reference evidence="1 2" key="1">
    <citation type="journal article" date="2016" name="Nat. Commun.">
        <title>Extremotolerant tardigrade genome and improved radiotolerance of human cultured cells by tardigrade-unique protein.</title>
        <authorList>
            <person name="Hashimoto T."/>
            <person name="Horikawa D.D."/>
            <person name="Saito Y."/>
            <person name="Kuwahara H."/>
            <person name="Kozuka-Hata H."/>
            <person name="Shin-I T."/>
            <person name="Minakuchi Y."/>
            <person name="Ohishi K."/>
            <person name="Motoyama A."/>
            <person name="Aizu T."/>
            <person name="Enomoto A."/>
            <person name="Kondo K."/>
            <person name="Tanaka S."/>
            <person name="Hara Y."/>
            <person name="Koshikawa S."/>
            <person name="Sagara H."/>
            <person name="Miura T."/>
            <person name="Yokobori S."/>
            <person name="Miyagawa K."/>
            <person name="Suzuki Y."/>
            <person name="Kubo T."/>
            <person name="Oyama M."/>
            <person name="Kohara Y."/>
            <person name="Fujiyama A."/>
            <person name="Arakawa K."/>
            <person name="Katayama T."/>
            <person name="Toyoda A."/>
            <person name="Kunieda T."/>
        </authorList>
    </citation>
    <scope>NUCLEOTIDE SEQUENCE [LARGE SCALE GENOMIC DNA]</scope>
    <source>
        <strain evidence="1 2">YOKOZUNA-1</strain>
    </source>
</reference>
<proteinExistence type="predicted"/>
<protein>
    <submittedName>
        <fullName evidence="1">Uncharacterized protein</fullName>
    </submittedName>
</protein>
<sequence length="70" mass="7967">MYQHVCKLFPAIIRKDQGECVEGLTNNMKKFLNVIDNDKSPVNPCAEYCYAADIDWLNNAMKTGPEKTDL</sequence>
<name>A0A1D1USS5_RAMVA</name>
<gene>
    <name evidence="1" type="primary">RvY_01964-1</name>
    <name evidence="1" type="synonym">RvY_01964.1</name>
    <name evidence="1" type="ORF">RvY_01964</name>
</gene>
<organism evidence="1 2">
    <name type="scientific">Ramazzottius varieornatus</name>
    <name type="common">Water bear</name>
    <name type="synonym">Tardigrade</name>
    <dbReference type="NCBI Taxonomy" id="947166"/>
    <lineage>
        <taxon>Eukaryota</taxon>
        <taxon>Metazoa</taxon>
        <taxon>Ecdysozoa</taxon>
        <taxon>Tardigrada</taxon>
        <taxon>Eutardigrada</taxon>
        <taxon>Parachela</taxon>
        <taxon>Hypsibioidea</taxon>
        <taxon>Ramazzottiidae</taxon>
        <taxon>Ramazzottius</taxon>
    </lineage>
</organism>
<accession>A0A1D1USS5</accession>